<dbReference type="Proteomes" id="UP000261540">
    <property type="component" value="Unplaced"/>
</dbReference>
<dbReference type="PANTHER" id="PTHR19297:SF81">
    <property type="entry name" value="BETA-1,3-GALACTOSYL-O-GLYCOSYL-GLYCOPROTEIN BETA-1,6-N-ACETYLGLUCOSAMINYLTRANSFERASE 3"/>
    <property type="match status" value="1"/>
</dbReference>
<evidence type="ECO:0000313" key="2">
    <source>
        <dbReference type="Ensembl" id="ENSPKIP00000024957.1"/>
    </source>
</evidence>
<dbReference type="STRING" id="1676925.ENSPKIP00000024957"/>
<dbReference type="GeneTree" id="ENSGT00940000159331"/>
<organism evidence="2 3">
    <name type="scientific">Paramormyrops kingsleyae</name>
    <dbReference type="NCBI Taxonomy" id="1676925"/>
    <lineage>
        <taxon>Eukaryota</taxon>
        <taxon>Metazoa</taxon>
        <taxon>Chordata</taxon>
        <taxon>Craniata</taxon>
        <taxon>Vertebrata</taxon>
        <taxon>Euteleostomi</taxon>
        <taxon>Actinopterygii</taxon>
        <taxon>Neopterygii</taxon>
        <taxon>Teleostei</taxon>
        <taxon>Osteoglossocephala</taxon>
        <taxon>Osteoglossomorpha</taxon>
        <taxon>Osteoglossiformes</taxon>
        <taxon>Mormyridae</taxon>
        <taxon>Paramormyrops</taxon>
    </lineage>
</organism>
<dbReference type="PANTHER" id="PTHR19297">
    <property type="entry name" value="GLYCOSYLTRANSFERASE 14 FAMILY MEMBER"/>
    <property type="match status" value="1"/>
</dbReference>
<evidence type="ECO:0000313" key="3">
    <source>
        <dbReference type="Proteomes" id="UP000261540"/>
    </source>
</evidence>
<name>A0A3B3S2K3_9TELE</name>
<reference evidence="2" key="1">
    <citation type="submission" date="2025-08" db="UniProtKB">
        <authorList>
            <consortium name="Ensembl"/>
        </authorList>
    </citation>
    <scope>IDENTIFICATION</scope>
</reference>
<accession>A0A3B3S2K3</accession>
<proteinExistence type="predicted"/>
<protein>
    <submittedName>
        <fullName evidence="2">Uncharacterized protein</fullName>
    </submittedName>
</protein>
<sequence length="111" mass="12916">KRRRLPWLFCHHPRRCDRRHKGWPCSAPNMTAIARLVKWSYLEGDVSKGAPYPPCTGSHRRAVCIFGAGDLRWILHQHHLLANKFDPQVDDVALKCLETHLRYKALYGKSM</sequence>
<reference evidence="2" key="2">
    <citation type="submission" date="2025-09" db="UniProtKB">
        <authorList>
            <consortium name="Ensembl"/>
        </authorList>
    </citation>
    <scope>IDENTIFICATION</scope>
</reference>
<evidence type="ECO:0000256" key="1">
    <source>
        <dbReference type="ARBA" id="ARBA00023157"/>
    </source>
</evidence>
<dbReference type="AlphaFoldDB" id="A0A3B3S2K3"/>
<dbReference type="GO" id="GO:0008375">
    <property type="term" value="F:acetylglucosaminyltransferase activity"/>
    <property type="evidence" value="ECO:0007669"/>
    <property type="project" value="TreeGrafter"/>
</dbReference>
<keyword evidence="1" id="KW-1015">Disulfide bond</keyword>
<dbReference type="Ensembl" id="ENSPKIT00000005679.1">
    <property type="protein sequence ID" value="ENSPKIP00000024957.1"/>
    <property type="gene ID" value="ENSPKIG00000008004.1"/>
</dbReference>
<keyword evidence="3" id="KW-1185">Reference proteome</keyword>